<dbReference type="Proteomes" id="UP000013315">
    <property type="component" value="Unassembled WGS sequence"/>
</dbReference>
<reference evidence="1 2" key="1">
    <citation type="submission" date="2013-04" db="EMBL/GenBank/DDBJ databases">
        <authorList>
            <person name="Ikryannikova L.N."/>
            <person name="Ilina E.N."/>
            <person name="Kostryukova E.S."/>
            <person name="Semashko T.A."/>
            <person name="Karpova I.Y.U."/>
            <person name="Larin A.K."/>
            <person name="Ischenko D.S."/>
            <person name="Alekseev D.G."/>
            <person name="Klimova E.A."/>
            <person name="Filimonova A.V."/>
            <person name="Savinova T.A."/>
            <person name="Filimonova O.Y.U."/>
            <person name="Dubovickaya V.A."/>
            <person name="Sidorenko S.V."/>
            <person name="Govorun V.M."/>
        </authorList>
    </citation>
    <scope>NUCLEOTIDE SEQUENCE [LARGE SCALE GENOMIC DNA]</scope>
    <source>
        <strain evidence="1 2">13/39</strain>
    </source>
</reference>
<proteinExistence type="predicted"/>
<comment type="caution">
    <text evidence="1">The sequence shown here is derived from an EMBL/GenBank/DDBJ whole genome shotgun (WGS) entry which is preliminary data.</text>
</comment>
<protein>
    <submittedName>
        <fullName evidence="1">Uncharacterized protein</fullName>
    </submittedName>
</protein>
<evidence type="ECO:0000313" key="2">
    <source>
        <dbReference type="Proteomes" id="UP000013315"/>
    </source>
</evidence>
<gene>
    <name evidence="1" type="ORF">D065_00757</name>
</gene>
<dbReference type="EMBL" id="AQTU01000002">
    <property type="protein sequence ID" value="EOB33627.1"/>
    <property type="molecule type" value="Genomic_DNA"/>
</dbReference>
<evidence type="ECO:0000313" key="1">
    <source>
        <dbReference type="EMBL" id="EOB33627.1"/>
    </source>
</evidence>
<organism evidence="1 2">
    <name type="scientific">Streptococcus mitis 13/39</name>
    <dbReference type="NCBI Taxonomy" id="1239793"/>
    <lineage>
        <taxon>Bacteria</taxon>
        <taxon>Bacillati</taxon>
        <taxon>Bacillota</taxon>
        <taxon>Bacilli</taxon>
        <taxon>Lactobacillales</taxon>
        <taxon>Streptococcaceae</taxon>
        <taxon>Streptococcus</taxon>
        <taxon>Streptococcus mitis group</taxon>
    </lineage>
</organism>
<sequence>MTKNKKGGTDVSLFCEKCKIAAIKYQHERDLEGFLKGDWKRMNIDCILNIDWAMYIDWLLRILQISTFIGVILKISFQNKAYINNIEIQVIKPIEFDSLHTRFHHIYEFKHDENDKHYNHLIFYPKEVDIEIIEFYSLIYDSKSNRLVDNDKLHTVKNLKNYTCLLIHTNLPENMPSLRMKWKTSQGEIGEYTFYSNMYNGNVNISSFKYKLTLKRKLLAFFGL</sequence>
<name>R0MHH3_STRMT</name>
<dbReference type="AlphaFoldDB" id="R0MHH3"/>
<accession>R0MHH3</accession>
<dbReference type="PATRIC" id="fig|1239793.3.peg.146"/>